<name>A0A0Y9PRT5_PLABE</name>
<keyword evidence="2" id="KW-1133">Transmembrane helix</keyword>
<feature type="compositionally biased region" description="Polar residues" evidence="1">
    <location>
        <begin position="56"/>
        <end position="79"/>
    </location>
</feature>
<reference evidence="3 4" key="1">
    <citation type="submission" date="2016-02" db="EMBL/GenBank/DDBJ databases">
        <authorList>
            <consortium name="Pathogen Informatics"/>
        </authorList>
    </citation>
    <scope>NUCLEOTIDE SEQUENCE [LARGE SCALE GENOMIC DNA]</scope>
    <source>
        <strain evidence="3 4">K173</strain>
    </source>
</reference>
<dbReference type="AlphaFoldDB" id="A0A0Y9PRT5"/>
<evidence type="ECO:0000313" key="3">
    <source>
        <dbReference type="EMBL" id="CXH16294.1"/>
    </source>
</evidence>
<feature type="compositionally biased region" description="Polar residues" evidence="1">
    <location>
        <begin position="1"/>
        <end position="23"/>
    </location>
</feature>
<proteinExistence type="predicted"/>
<feature type="non-terminal residue" evidence="3">
    <location>
        <position position="1"/>
    </location>
</feature>
<feature type="compositionally biased region" description="Polar residues" evidence="1">
    <location>
        <begin position="37"/>
        <end position="48"/>
    </location>
</feature>
<evidence type="ECO:0000256" key="2">
    <source>
        <dbReference type="SAM" id="Phobius"/>
    </source>
</evidence>
<evidence type="ECO:0000256" key="1">
    <source>
        <dbReference type="SAM" id="MobiDB-lite"/>
    </source>
</evidence>
<dbReference type="Proteomes" id="UP000069549">
    <property type="component" value="Unassembled WGS sequence"/>
</dbReference>
<protein>
    <submittedName>
        <fullName evidence="3">Uncharacterized protein</fullName>
    </submittedName>
</protein>
<keyword evidence="2" id="KW-0812">Transmembrane</keyword>
<dbReference type="EMBL" id="FFUQ01000248">
    <property type="protein sequence ID" value="CXH16294.1"/>
    <property type="molecule type" value="Genomic_DNA"/>
</dbReference>
<organism evidence="3 4">
    <name type="scientific">Plasmodium berghei</name>
    <dbReference type="NCBI Taxonomy" id="5821"/>
    <lineage>
        <taxon>Eukaryota</taxon>
        <taxon>Sar</taxon>
        <taxon>Alveolata</taxon>
        <taxon>Apicomplexa</taxon>
        <taxon>Aconoidasida</taxon>
        <taxon>Haemosporida</taxon>
        <taxon>Plasmodiidae</taxon>
        <taxon>Plasmodium</taxon>
        <taxon>Plasmodium (Vinckeia)</taxon>
    </lineage>
</organism>
<accession>A0A0Y9PRT5</accession>
<keyword evidence="2" id="KW-0472">Membrane</keyword>
<feature type="transmembrane region" description="Helical" evidence="2">
    <location>
        <begin position="109"/>
        <end position="131"/>
    </location>
</feature>
<feature type="transmembrane region" description="Helical" evidence="2">
    <location>
        <begin position="137"/>
        <end position="159"/>
    </location>
</feature>
<sequence length="168" mass="18118">ATISTSNVQTKTAATISIQNIKTNPPMIKKPAMPNKPASTVPTQNVQEKSVMENKSAASIPTKSVQTKPAMISKSSAPNQGAKEKEPDTTNNKTNSKLSQKLKSAKKKFIIATALLLLLIALFIILPTIFGVLLKDYLAIVLGIFGSLLLIGVPLYGVFLNKLFKKLR</sequence>
<gene>
    <name evidence="3" type="ORF">PBK173_000515800</name>
</gene>
<dbReference type="VEuPathDB" id="PlasmoDB:PBANKA_0418500"/>
<evidence type="ECO:0000313" key="4">
    <source>
        <dbReference type="Proteomes" id="UP000069549"/>
    </source>
</evidence>
<feature type="region of interest" description="Disordered" evidence="1">
    <location>
        <begin position="1"/>
        <end position="97"/>
    </location>
</feature>